<dbReference type="HOGENOM" id="CLU_107714_2_0_1"/>
<evidence type="ECO:0000313" key="2">
    <source>
        <dbReference type="Proteomes" id="UP000027730"/>
    </source>
</evidence>
<gene>
    <name evidence="1" type="ORF">M436DRAFT_83191</name>
</gene>
<protein>
    <recommendedName>
        <fullName evidence="3">NTF2-like protein</fullName>
    </recommendedName>
</protein>
<accession>A0A074WPE4</accession>
<proteinExistence type="predicted"/>
<evidence type="ECO:0000313" key="1">
    <source>
        <dbReference type="EMBL" id="KEQ71577.1"/>
    </source>
</evidence>
<dbReference type="RefSeq" id="XP_013425972.1">
    <property type="nucleotide sequence ID" value="XM_013570518.1"/>
</dbReference>
<sequence>MSSYTSEYPSDSDFDSEYKTFFEKFYETSDSPSAHEQYSEQFTQDATLIMPTKKVQGREEILSLRKGMWEKIVRRKHTALKVFPFGPNANEVMLYGTVQYSLKDGREATVDWAARAHLVKKDGTVMMDFYQVYLDTAAQNPSK</sequence>
<dbReference type="GeneID" id="25417128"/>
<dbReference type="STRING" id="1043004.A0A074WPE4"/>
<keyword evidence="2" id="KW-1185">Reference proteome</keyword>
<dbReference type="PANTHER" id="PTHR39401:SF1">
    <property type="entry name" value="SNOAL-LIKE DOMAIN-CONTAINING PROTEIN"/>
    <property type="match status" value="1"/>
</dbReference>
<dbReference type="Proteomes" id="UP000027730">
    <property type="component" value="Unassembled WGS sequence"/>
</dbReference>
<name>A0A074WPE4_9PEZI</name>
<dbReference type="InterPro" id="IPR032710">
    <property type="entry name" value="NTF2-like_dom_sf"/>
</dbReference>
<dbReference type="EMBL" id="KL584713">
    <property type="protein sequence ID" value="KEQ71577.1"/>
    <property type="molecule type" value="Genomic_DNA"/>
</dbReference>
<organism evidence="1 2">
    <name type="scientific">Aureobasidium namibiae CBS 147.97</name>
    <dbReference type="NCBI Taxonomy" id="1043004"/>
    <lineage>
        <taxon>Eukaryota</taxon>
        <taxon>Fungi</taxon>
        <taxon>Dikarya</taxon>
        <taxon>Ascomycota</taxon>
        <taxon>Pezizomycotina</taxon>
        <taxon>Dothideomycetes</taxon>
        <taxon>Dothideomycetidae</taxon>
        <taxon>Dothideales</taxon>
        <taxon>Saccotheciaceae</taxon>
        <taxon>Aureobasidium</taxon>
    </lineage>
</organism>
<dbReference type="SUPFAM" id="SSF54427">
    <property type="entry name" value="NTF2-like"/>
    <property type="match status" value="1"/>
</dbReference>
<dbReference type="OrthoDB" id="3468019at2759"/>
<dbReference type="AlphaFoldDB" id="A0A074WPE4"/>
<reference evidence="1 2" key="1">
    <citation type="journal article" date="2014" name="BMC Genomics">
        <title>Genome sequencing of four Aureobasidium pullulans varieties: biotechnological potential, stress tolerance, and description of new species.</title>
        <authorList>
            <person name="Gostin Ar C."/>
            <person name="Ohm R.A."/>
            <person name="Kogej T."/>
            <person name="Sonjak S."/>
            <person name="Turk M."/>
            <person name="Zajc J."/>
            <person name="Zalar P."/>
            <person name="Grube M."/>
            <person name="Sun H."/>
            <person name="Han J."/>
            <person name="Sharma A."/>
            <person name="Chiniquy J."/>
            <person name="Ngan C.Y."/>
            <person name="Lipzen A."/>
            <person name="Barry K."/>
            <person name="Grigoriev I.V."/>
            <person name="Gunde-Cimerman N."/>
        </authorList>
    </citation>
    <scope>NUCLEOTIDE SEQUENCE [LARGE SCALE GENOMIC DNA]</scope>
    <source>
        <strain evidence="1 2">CBS 147.97</strain>
    </source>
</reference>
<dbReference type="Gene3D" id="3.10.450.50">
    <property type="match status" value="1"/>
</dbReference>
<evidence type="ECO:0008006" key="3">
    <source>
        <dbReference type="Google" id="ProtNLM"/>
    </source>
</evidence>
<dbReference type="PANTHER" id="PTHR39401">
    <property type="entry name" value="SNOAL-LIKE DOMAIN-CONTAINING PROTEIN"/>
    <property type="match status" value="1"/>
</dbReference>